<dbReference type="AlphaFoldDB" id="A0A972JER9"/>
<dbReference type="EMBL" id="JAAMPU010000074">
    <property type="protein sequence ID" value="NMH26471.1"/>
    <property type="molecule type" value="Genomic_DNA"/>
</dbReference>
<dbReference type="Proteomes" id="UP000712080">
    <property type="component" value="Unassembled WGS sequence"/>
</dbReference>
<reference evidence="1" key="1">
    <citation type="submission" date="2020-02" db="EMBL/GenBank/DDBJ databases">
        <title>Flavobacterium sp. genome.</title>
        <authorList>
            <person name="Jung H.S."/>
            <person name="Baek J.H."/>
            <person name="Jeon C.O."/>
        </authorList>
    </citation>
    <scope>NUCLEOTIDE SEQUENCE</scope>
    <source>
        <strain evidence="1">SE-s28</strain>
    </source>
</reference>
<organism evidence="1 2">
    <name type="scientific">Flavobacterium silvaticum</name>
    <dbReference type="NCBI Taxonomy" id="1852020"/>
    <lineage>
        <taxon>Bacteria</taxon>
        <taxon>Pseudomonadati</taxon>
        <taxon>Bacteroidota</taxon>
        <taxon>Flavobacteriia</taxon>
        <taxon>Flavobacteriales</taxon>
        <taxon>Flavobacteriaceae</taxon>
        <taxon>Flavobacterium</taxon>
    </lineage>
</organism>
<protein>
    <submittedName>
        <fullName evidence="1">Uncharacterized protein</fullName>
    </submittedName>
</protein>
<keyword evidence="2" id="KW-1185">Reference proteome</keyword>
<gene>
    <name evidence="1" type="ORF">G6047_00350</name>
</gene>
<proteinExistence type="predicted"/>
<sequence>MDLQTRKIVFVQEFLKLQSERAISHLESLLKKETQESQENPLSIEEYQTRIKQSIEDSKNDRVTEADDLLSEIEKWS</sequence>
<evidence type="ECO:0000313" key="2">
    <source>
        <dbReference type="Proteomes" id="UP000712080"/>
    </source>
</evidence>
<accession>A0A972JER9</accession>
<evidence type="ECO:0000313" key="1">
    <source>
        <dbReference type="EMBL" id="NMH26471.1"/>
    </source>
</evidence>
<comment type="caution">
    <text evidence="1">The sequence shown here is derived from an EMBL/GenBank/DDBJ whole genome shotgun (WGS) entry which is preliminary data.</text>
</comment>
<name>A0A972JER9_9FLAO</name>